<comment type="subcellular location">
    <subcellularLocation>
        <location evidence="1">Nucleus</location>
    </subcellularLocation>
</comment>
<dbReference type="InterPro" id="IPR011598">
    <property type="entry name" value="bHLH_dom"/>
</dbReference>
<sequence length="483" mass="54251">MSQPHRAKTQTTTIIVFLSTHSPTCSSLFSLFCSFSEKRKDLSTLLELNAPVPFIYSLFRMSVMYSPVLKYSHGVLRKGHEMISNINHHQHQDQNHHHQQQQQQNSRLLRYRSAPSSFLESLVDINNGGASVNEDPTLGHGCYHHIPSTSSSSEAMFSKPIQSNNGWSRRDSEPVQVQEEYGGSNNKPTVLKEETGNSSFLKEQNGYSYWSQQIQSLPTNNNGYDGSFGVVNSVNSDHSTQSEMGVRSCSNLIRQKSSPAGFFSSENALREVERFRSNDVSSNRSSSCLKRMPQIAEYENESHEGNLVNDNGSSKYYVPSFTGEVWDASSFNSQKAASADEIMFSASTALESQDSDFCSQNLGLIHHLSLPSSSTKMGSMEKFLQLQGTVPCKIRAKRGFATHPRSIAERVRRTRISERIKKLQGLFPKSDKQTSTAEMLDLAVEHIKELQEQVKVHNKKRIFIANAEMIKHIKIAPKSILFI</sequence>
<evidence type="ECO:0000256" key="2">
    <source>
        <dbReference type="ARBA" id="ARBA00023015"/>
    </source>
</evidence>
<dbReference type="PROSITE" id="PS50888">
    <property type="entry name" value="BHLH"/>
    <property type="match status" value="1"/>
</dbReference>
<keyword evidence="5" id="KW-0539">Nucleus</keyword>
<dbReference type="SMART" id="SM00353">
    <property type="entry name" value="HLH"/>
    <property type="match status" value="1"/>
</dbReference>
<dbReference type="EMBL" id="SDMP01000008">
    <property type="protein sequence ID" value="RYR43947.1"/>
    <property type="molecule type" value="Genomic_DNA"/>
</dbReference>
<name>A0A445BYY8_ARAHY</name>
<evidence type="ECO:0000313" key="9">
    <source>
        <dbReference type="Proteomes" id="UP000289738"/>
    </source>
</evidence>
<feature type="domain" description="BHLH" evidence="7">
    <location>
        <begin position="400"/>
        <end position="450"/>
    </location>
</feature>
<evidence type="ECO:0000256" key="5">
    <source>
        <dbReference type="ARBA" id="ARBA00023242"/>
    </source>
</evidence>
<dbReference type="InterPro" id="IPR036638">
    <property type="entry name" value="HLH_DNA-bd_sf"/>
</dbReference>
<evidence type="ECO:0000256" key="4">
    <source>
        <dbReference type="ARBA" id="ARBA00023163"/>
    </source>
</evidence>
<evidence type="ECO:0000256" key="6">
    <source>
        <dbReference type="SAM" id="MobiDB-lite"/>
    </source>
</evidence>
<keyword evidence="9" id="KW-1185">Reference proteome</keyword>
<evidence type="ECO:0000313" key="8">
    <source>
        <dbReference type="EMBL" id="RYR43947.1"/>
    </source>
</evidence>
<dbReference type="STRING" id="3818.A0A445BYY8"/>
<dbReference type="GO" id="GO:0005634">
    <property type="term" value="C:nucleus"/>
    <property type="evidence" value="ECO:0007669"/>
    <property type="project" value="UniProtKB-SubCell"/>
</dbReference>
<protein>
    <recommendedName>
        <fullName evidence="7">BHLH domain-containing protein</fullName>
    </recommendedName>
</protein>
<keyword evidence="3" id="KW-0238">DNA-binding</keyword>
<dbReference type="PANTHER" id="PTHR16223:SF345">
    <property type="entry name" value="TRANSCRIPTION FACTOR BHLH130-LIKE"/>
    <property type="match status" value="1"/>
</dbReference>
<organism evidence="8 9">
    <name type="scientific">Arachis hypogaea</name>
    <name type="common">Peanut</name>
    <dbReference type="NCBI Taxonomy" id="3818"/>
    <lineage>
        <taxon>Eukaryota</taxon>
        <taxon>Viridiplantae</taxon>
        <taxon>Streptophyta</taxon>
        <taxon>Embryophyta</taxon>
        <taxon>Tracheophyta</taxon>
        <taxon>Spermatophyta</taxon>
        <taxon>Magnoliopsida</taxon>
        <taxon>eudicotyledons</taxon>
        <taxon>Gunneridae</taxon>
        <taxon>Pentapetalae</taxon>
        <taxon>rosids</taxon>
        <taxon>fabids</taxon>
        <taxon>Fabales</taxon>
        <taxon>Fabaceae</taxon>
        <taxon>Papilionoideae</taxon>
        <taxon>50 kb inversion clade</taxon>
        <taxon>dalbergioids sensu lato</taxon>
        <taxon>Dalbergieae</taxon>
        <taxon>Pterocarpus clade</taxon>
        <taxon>Arachis</taxon>
    </lineage>
</organism>
<reference evidence="8 9" key="1">
    <citation type="submission" date="2019-01" db="EMBL/GenBank/DDBJ databases">
        <title>Sequencing of cultivated peanut Arachis hypogaea provides insights into genome evolution and oil improvement.</title>
        <authorList>
            <person name="Chen X."/>
        </authorList>
    </citation>
    <scope>NUCLEOTIDE SEQUENCE [LARGE SCALE GENOMIC DNA]</scope>
    <source>
        <strain evidence="9">cv. Fuhuasheng</strain>
        <tissue evidence="8">Leaves</tissue>
    </source>
</reference>
<dbReference type="CDD" id="cd11393">
    <property type="entry name" value="bHLH_AtbHLH_like"/>
    <property type="match status" value="1"/>
</dbReference>
<dbReference type="GO" id="GO:0000981">
    <property type="term" value="F:DNA-binding transcription factor activity, RNA polymerase II-specific"/>
    <property type="evidence" value="ECO:0007669"/>
    <property type="project" value="TreeGrafter"/>
</dbReference>
<dbReference type="GO" id="GO:0046983">
    <property type="term" value="F:protein dimerization activity"/>
    <property type="evidence" value="ECO:0007669"/>
    <property type="project" value="InterPro"/>
</dbReference>
<dbReference type="SUPFAM" id="SSF47459">
    <property type="entry name" value="HLH, helix-loop-helix DNA-binding domain"/>
    <property type="match status" value="1"/>
</dbReference>
<dbReference type="Gene3D" id="4.10.280.10">
    <property type="entry name" value="Helix-loop-helix DNA-binding domain"/>
    <property type="match status" value="1"/>
</dbReference>
<dbReference type="InterPro" id="IPR045239">
    <property type="entry name" value="bHLH95_bHLH"/>
</dbReference>
<dbReference type="Proteomes" id="UP000289738">
    <property type="component" value="Chromosome A08"/>
</dbReference>
<dbReference type="Pfam" id="PF00010">
    <property type="entry name" value="HLH"/>
    <property type="match status" value="1"/>
</dbReference>
<feature type="region of interest" description="Disordered" evidence="6">
    <location>
        <begin position="89"/>
        <end position="108"/>
    </location>
</feature>
<evidence type="ECO:0000259" key="7">
    <source>
        <dbReference type="PROSITE" id="PS50888"/>
    </source>
</evidence>
<dbReference type="InterPro" id="IPR045843">
    <property type="entry name" value="IND-like"/>
</dbReference>
<comment type="caution">
    <text evidence="8">The sequence shown here is derived from an EMBL/GenBank/DDBJ whole genome shotgun (WGS) entry which is preliminary data.</text>
</comment>
<gene>
    <name evidence="8" type="ORF">Ahy_A08g040322</name>
</gene>
<dbReference type="GO" id="GO:0000978">
    <property type="term" value="F:RNA polymerase II cis-regulatory region sequence-specific DNA binding"/>
    <property type="evidence" value="ECO:0007669"/>
    <property type="project" value="TreeGrafter"/>
</dbReference>
<evidence type="ECO:0000256" key="3">
    <source>
        <dbReference type="ARBA" id="ARBA00023125"/>
    </source>
</evidence>
<accession>A0A445BYY8</accession>
<keyword evidence="4" id="KW-0804">Transcription</keyword>
<dbReference type="AlphaFoldDB" id="A0A445BYY8"/>
<evidence type="ECO:0000256" key="1">
    <source>
        <dbReference type="ARBA" id="ARBA00004123"/>
    </source>
</evidence>
<dbReference type="PANTHER" id="PTHR16223">
    <property type="entry name" value="TRANSCRIPTION FACTOR BHLH83-RELATED"/>
    <property type="match status" value="1"/>
</dbReference>
<proteinExistence type="predicted"/>
<keyword evidence="2" id="KW-0805">Transcription regulation</keyword>